<dbReference type="PROSITE" id="PS50297">
    <property type="entry name" value="ANK_REP_REGION"/>
    <property type="match status" value="4"/>
</dbReference>
<dbReference type="PANTHER" id="PTHR24198:SF165">
    <property type="entry name" value="ANKYRIN REPEAT-CONTAINING PROTEIN-RELATED"/>
    <property type="match status" value="1"/>
</dbReference>
<keyword evidence="8" id="KW-1185">Reference proteome</keyword>
<dbReference type="InterPro" id="IPR002110">
    <property type="entry name" value="Ankyrin_rpt"/>
</dbReference>
<feature type="region of interest" description="Disordered" evidence="5">
    <location>
        <begin position="1774"/>
        <end position="1794"/>
    </location>
</feature>
<evidence type="ECO:0000313" key="8">
    <source>
        <dbReference type="Proteomes" id="UP000838763"/>
    </source>
</evidence>
<dbReference type="Gene3D" id="3.40.50.720">
    <property type="entry name" value="NAD(P)-binding Rossmann-like Domain"/>
    <property type="match status" value="1"/>
</dbReference>
<feature type="repeat" description="ANK" evidence="3">
    <location>
        <begin position="955"/>
        <end position="983"/>
    </location>
</feature>
<evidence type="ECO:0000256" key="5">
    <source>
        <dbReference type="SAM" id="MobiDB-lite"/>
    </source>
</evidence>
<evidence type="ECO:0000256" key="2">
    <source>
        <dbReference type="ARBA" id="ARBA00023043"/>
    </source>
</evidence>
<keyword evidence="1" id="KW-0677">Repeat</keyword>
<feature type="region of interest" description="Disordered" evidence="5">
    <location>
        <begin position="1431"/>
        <end position="1475"/>
    </location>
</feature>
<dbReference type="Pfam" id="PF00023">
    <property type="entry name" value="Ank"/>
    <property type="match status" value="1"/>
</dbReference>
<dbReference type="OrthoDB" id="191979at2759"/>
<organism evidence="7 8">
    <name type="scientific">Parascedosporium putredinis</name>
    <dbReference type="NCBI Taxonomy" id="1442378"/>
    <lineage>
        <taxon>Eukaryota</taxon>
        <taxon>Fungi</taxon>
        <taxon>Dikarya</taxon>
        <taxon>Ascomycota</taxon>
        <taxon>Pezizomycotina</taxon>
        <taxon>Sordariomycetes</taxon>
        <taxon>Hypocreomycetidae</taxon>
        <taxon>Microascales</taxon>
        <taxon>Microascaceae</taxon>
        <taxon>Parascedosporium</taxon>
    </lineage>
</organism>
<dbReference type="SUPFAM" id="SSF51735">
    <property type="entry name" value="NAD(P)-binding Rossmann-fold domains"/>
    <property type="match status" value="1"/>
</dbReference>
<feature type="repeat" description="ANK" evidence="3">
    <location>
        <begin position="1129"/>
        <end position="1157"/>
    </location>
</feature>
<feature type="repeat" description="ANK" evidence="3">
    <location>
        <begin position="1059"/>
        <end position="1091"/>
    </location>
</feature>
<keyword evidence="6" id="KW-0472">Membrane</keyword>
<dbReference type="Pfam" id="PF12796">
    <property type="entry name" value="Ank_2"/>
    <property type="match status" value="2"/>
</dbReference>
<dbReference type="Proteomes" id="UP000838763">
    <property type="component" value="Unassembled WGS sequence"/>
</dbReference>
<keyword evidence="2 3" id="KW-0040">ANK repeat</keyword>
<reference evidence="7" key="1">
    <citation type="submission" date="2022-11" db="EMBL/GenBank/DDBJ databases">
        <authorList>
            <person name="Scott C."/>
            <person name="Bruce N."/>
        </authorList>
    </citation>
    <scope>NUCLEOTIDE SEQUENCE</scope>
</reference>
<name>A0A9P1M7J7_9PEZI</name>
<feature type="compositionally biased region" description="Acidic residues" evidence="5">
    <location>
        <begin position="1434"/>
        <end position="1471"/>
    </location>
</feature>
<gene>
    <name evidence="7" type="ORF">PPNO1_LOCUS2334</name>
</gene>
<accession>A0A9P1M7J7</accession>
<protein>
    <recommendedName>
        <fullName evidence="9">Ankyrin repeat protein</fullName>
    </recommendedName>
</protein>
<dbReference type="Pfam" id="PF13637">
    <property type="entry name" value="Ank_4"/>
    <property type="match status" value="1"/>
</dbReference>
<sequence>MSTCCASTRKVDGMWLLTDDQEAGCPLTPRDREMDDPAEWVDDLATFNLAIYHQGDLGANFRTQNDPNMNIADPDQRTNATVHGREKDGGGAYYTLVVLEFRFEPNGLARRIKTAHIAMKFAPISKGNPRDDPEVVAVAPDGFFSIAPTTQSETRTKEGGGTAGMGAGGGKAEVSFKLVKSTEAETWDATVVKGGAELKDRNWGPKNTAAWALLENRSRESRVASGLTTAVLIKRVDMAPFKASVTINVTADTRTQVASIFARDPSDDDLYFNPRKPSDANFAYDEHNLGNISTETLSHVNFRTVLLGADRPVVFVGHGLGGVVIKEPLDIDSSRVEDTPSFAGGIASMVIEINRDFLDTKFHLRAVILDVVSAAQDSEQKKRLRHPWAVHGTALRESLLSEAAPQLPFPLVENEQSVGLMSQITGSCSSLAEWLAQVGTDMVWIRDLNRVRRTARAVFSRLAKTVSIENDVVFYYDSDRLDIAGNLLQSVVSTFLISIPGEQTGRTYWVLANLDYSAPGYDDLLATLSSIAADIAFKVVVLRVFLQDKHDAASSDADSNITAHQKAHQAIAELCLSYGYSAKGRASMLRYTNSAEAHTRLRLDFASYAVRYLSRHLNNSGKGWEDIMQHIHAEDLPLRIWSKAFWVQSNPMARAHDAPASSLAFSLGTALLLLVEMGCELDIPDDPSCRDTVMSILGKHGHAAAAGYYADQMFNKQSGHFKEPESDAEGFPIIQQAVINAIHYGHLYTLQLLTSTAKKHVETPINGLSDLAAKAADQGRAGCLKQLLKLLRDGEDMSSYPSFEPEIGRAIQDFDIPVLRLLLEFEEFSDKSRFIALSSCLSEEEYNEVLDAAFWTTADAFEFKDKMLRCLIKNGANINAKLTSLSWGLESTPIYLASYYGRFKHVEFLMEHGADPSILCTVKKWTAAHAAYDSVAILQEVKKAKGLDLDAEDIYGATVLYYAAKWGHVKVVKVLLEAGVGLEHSFLDGGRQPATPLSIALENDHFEVARLLIQGGADVSCLKSGASDELIRRQVENNDVDFLRELLLLDIDISAKNGVGNTVLHHIGAETDVSVVRLLVNRGVPLEETNEWHQTPLSIVAMEDNLKVSEYLIYLGAKINIEAGMRGGPLHRACRYASVEMVRLLCEKGADVDLEDPSPAGTPLEPACQREADQDSKYAIISYLINDCHADVNKSSPWWGGNLSLASLTCESDIVELFLANLTAPASAIQERDWMERQPIYFALHNCEDNVRLLCEKYGANLTSVDALGRTALHCVVASGQVGAVHYVLDKHPEQLQSRDIDGWTPLMWSMRSYSSWGRVEASDTFAVAKTLLEHQDCKYASTQKLMLSASNTGDTRWSAMRLARHYEKGQDLIDLLTPSEVEIEENSTPDHKDVTEPYYQCTVCSKYGFYLCFKCYRHSEILHPDHDFRSSEWESECDIEESKGDEEEEDDDDDDDDDDEDGEEDEEEGEELTKELAKRGAQIVLLTQVAPSDPFLAEFIDDIREQTGNDLVYAEQVDLASLHSVRQFATKWIDNAPPRRLDMIVLCAATLTPRRDEAPAIRAQPFDRDVRIVIATCASYIGSPPLREKLDRTTWSPGRAYARSKLALMVFGRAFQKHLDAYKRPDELPMNARVIFVDPGLSRTPGTRRWLTRGSLTGLALYLIGYLPVWLLLKSPHRAAHPFLYAAMDPELGRIGGGRLVKECRLVDFARTDLDDEDAAKNLWEGTDKYIEKIEKEQAMARAKDKLKQEEMVKRAAEAEKAEEIGALVDAIKKGKQKEKEKTGTRKRTKKTT</sequence>
<evidence type="ECO:0000256" key="1">
    <source>
        <dbReference type="ARBA" id="ARBA00022737"/>
    </source>
</evidence>
<dbReference type="InterPro" id="IPR036291">
    <property type="entry name" value="NAD(P)-bd_dom_sf"/>
</dbReference>
<feature type="transmembrane region" description="Helical" evidence="6">
    <location>
        <begin position="1651"/>
        <end position="1674"/>
    </location>
</feature>
<evidence type="ECO:0000256" key="4">
    <source>
        <dbReference type="SAM" id="Coils"/>
    </source>
</evidence>
<keyword evidence="6" id="KW-0812">Transmembrane</keyword>
<proteinExistence type="predicted"/>
<dbReference type="SMART" id="SM00248">
    <property type="entry name" value="ANK"/>
    <property type="match status" value="9"/>
</dbReference>
<feature type="coiled-coil region" evidence="4">
    <location>
        <begin position="1734"/>
        <end position="1761"/>
    </location>
</feature>
<dbReference type="InterPro" id="IPR036770">
    <property type="entry name" value="Ankyrin_rpt-contain_sf"/>
</dbReference>
<evidence type="ECO:0000313" key="7">
    <source>
        <dbReference type="EMBL" id="CAI4212577.1"/>
    </source>
</evidence>
<feature type="repeat" description="ANK" evidence="3">
    <location>
        <begin position="889"/>
        <end position="921"/>
    </location>
</feature>
<dbReference type="PROSITE" id="PS50088">
    <property type="entry name" value="ANK_REPEAT"/>
    <property type="match status" value="5"/>
</dbReference>
<keyword evidence="4" id="KW-0175">Coiled coil</keyword>
<feature type="repeat" description="ANK" evidence="3">
    <location>
        <begin position="992"/>
        <end position="1024"/>
    </location>
</feature>
<evidence type="ECO:0000256" key="3">
    <source>
        <dbReference type="PROSITE-ProRule" id="PRU00023"/>
    </source>
</evidence>
<dbReference type="SUPFAM" id="SSF48403">
    <property type="entry name" value="Ankyrin repeat"/>
    <property type="match status" value="2"/>
</dbReference>
<keyword evidence="6" id="KW-1133">Transmembrane helix</keyword>
<comment type="caution">
    <text evidence="7">The sequence shown here is derived from an EMBL/GenBank/DDBJ whole genome shotgun (WGS) entry which is preliminary data.</text>
</comment>
<dbReference type="Gene3D" id="1.25.40.20">
    <property type="entry name" value="Ankyrin repeat-containing domain"/>
    <property type="match status" value="3"/>
</dbReference>
<dbReference type="EMBL" id="CALLCH030000005">
    <property type="protein sequence ID" value="CAI4212577.1"/>
    <property type="molecule type" value="Genomic_DNA"/>
</dbReference>
<dbReference type="PANTHER" id="PTHR24198">
    <property type="entry name" value="ANKYRIN REPEAT AND PROTEIN KINASE DOMAIN-CONTAINING PROTEIN"/>
    <property type="match status" value="1"/>
</dbReference>
<evidence type="ECO:0008006" key="9">
    <source>
        <dbReference type="Google" id="ProtNLM"/>
    </source>
</evidence>
<evidence type="ECO:0000256" key="6">
    <source>
        <dbReference type="SAM" id="Phobius"/>
    </source>
</evidence>